<dbReference type="AlphaFoldDB" id="A0AAU8DQ40"/>
<evidence type="ECO:0000256" key="1">
    <source>
        <dbReference type="SAM" id="MobiDB-lite"/>
    </source>
</evidence>
<gene>
    <name evidence="3" type="ORF">ABLG96_01860</name>
</gene>
<protein>
    <submittedName>
        <fullName evidence="3">Alpha/beta hydrolase</fullName>
    </submittedName>
</protein>
<evidence type="ECO:0000259" key="2">
    <source>
        <dbReference type="Pfam" id="PF12697"/>
    </source>
</evidence>
<dbReference type="InterPro" id="IPR029058">
    <property type="entry name" value="AB_hydrolase_fold"/>
</dbReference>
<accession>A0AAU8DQ40</accession>
<dbReference type="GO" id="GO:0016787">
    <property type="term" value="F:hydrolase activity"/>
    <property type="evidence" value="ECO:0007669"/>
    <property type="project" value="UniProtKB-KW"/>
</dbReference>
<dbReference type="Gene3D" id="3.40.50.1820">
    <property type="entry name" value="alpha/beta hydrolase"/>
    <property type="match status" value="1"/>
</dbReference>
<keyword evidence="3" id="KW-0378">Hydrolase</keyword>
<dbReference type="EMBL" id="CP159218">
    <property type="protein sequence ID" value="XCG64116.1"/>
    <property type="molecule type" value="Genomic_DNA"/>
</dbReference>
<proteinExistence type="predicted"/>
<dbReference type="RefSeq" id="WP_353649729.1">
    <property type="nucleotide sequence ID" value="NZ_CP159218.1"/>
</dbReference>
<sequence length="291" mass="30793">MTGSAEASIAHRQTPAADTATSSALACPIQVVSYPATAGRKSPHPPVPEGGRTLSEQVVFLHGAGKAGVAAWPRQAVVADPAWIFLDRPAVSDDPDTDCQRVLDRLRSHGPGHVVGHSFGGIAVLLAAQQEPDLVRSVTLLEPACFDLARGRDAVEQHIAVMQPVFAVSNDPSVPTRDFSSRFAAAMGSAPPDLPDELLEANVARLRAMKPPWGSALNPDVPLPVPTLVLTGDWNPLYEETALALTDLGAAHEHLVGFGHRVQDQPGALDRMIRHWDSSTALTRPCAKPGA</sequence>
<organism evidence="3">
    <name type="scientific">Nakamurella sp. A5-74</name>
    <dbReference type="NCBI Taxonomy" id="3158264"/>
    <lineage>
        <taxon>Bacteria</taxon>
        <taxon>Bacillati</taxon>
        <taxon>Actinomycetota</taxon>
        <taxon>Actinomycetes</taxon>
        <taxon>Nakamurellales</taxon>
        <taxon>Nakamurellaceae</taxon>
        <taxon>Nakamurella</taxon>
    </lineage>
</organism>
<evidence type="ECO:0000313" key="3">
    <source>
        <dbReference type="EMBL" id="XCG64116.1"/>
    </source>
</evidence>
<reference evidence="3" key="1">
    <citation type="submission" date="2024-05" db="EMBL/GenBank/DDBJ databases">
        <authorList>
            <person name="Cai S.Y."/>
            <person name="Jin L.M."/>
            <person name="Li H.R."/>
        </authorList>
    </citation>
    <scope>NUCLEOTIDE SEQUENCE</scope>
    <source>
        <strain evidence="3">A5-74</strain>
    </source>
</reference>
<dbReference type="Pfam" id="PF12697">
    <property type="entry name" value="Abhydrolase_6"/>
    <property type="match status" value="1"/>
</dbReference>
<dbReference type="SUPFAM" id="SSF53474">
    <property type="entry name" value="alpha/beta-Hydrolases"/>
    <property type="match status" value="1"/>
</dbReference>
<name>A0AAU8DQ40_9ACTN</name>
<feature type="domain" description="AB hydrolase-1" evidence="2">
    <location>
        <begin position="58"/>
        <end position="267"/>
    </location>
</feature>
<dbReference type="InterPro" id="IPR000073">
    <property type="entry name" value="AB_hydrolase_1"/>
</dbReference>
<feature type="region of interest" description="Disordered" evidence="1">
    <location>
        <begin position="1"/>
        <end position="21"/>
    </location>
</feature>